<dbReference type="PIRSF" id="PIRSF017393">
    <property type="entry name" value="MTase_SAV2177"/>
    <property type="match status" value="1"/>
</dbReference>
<dbReference type="Proteomes" id="UP000580474">
    <property type="component" value="Unassembled WGS sequence"/>
</dbReference>
<dbReference type="Gene3D" id="3.40.50.150">
    <property type="entry name" value="Vaccinia Virus protein VP39"/>
    <property type="match status" value="1"/>
</dbReference>
<protein>
    <recommendedName>
        <fullName evidence="3">S-adenosyl methyltransferase</fullName>
    </recommendedName>
</protein>
<dbReference type="Pfam" id="PF04672">
    <property type="entry name" value="Methyltransf_19"/>
    <property type="match status" value="1"/>
</dbReference>
<evidence type="ECO:0000313" key="2">
    <source>
        <dbReference type="Proteomes" id="UP000580474"/>
    </source>
</evidence>
<sequence>MGRPGARQERTEDIDVRRPNSARMYDYFLGGSANFEIDREAGRKVIEAMPDTVHSIRANRGFLGRAVRYLVEQGVEQFLDLGSGVPTVGNVHEIAHVLDPSVRVVYVDKEPVAVAHSRQLLGDVKQADIIEADLRDVRGVLDGATATGLLDTARPVGLLMVSVLNFIADYQETTEVVRGYLDGLVPGSYLALSHATAAGLPQETADRVAEVYRNVNPPSYWRSPEQIDALLGGLELVPPGLVAPSHWRPDVPPEVSAERIAYRAGVGELVAR</sequence>
<accession>A0A840NEJ4</accession>
<name>A0A840NEJ4_9PSEU</name>
<dbReference type="EMBL" id="JACHIV010000001">
    <property type="protein sequence ID" value="MBB5068703.1"/>
    <property type="molecule type" value="Genomic_DNA"/>
</dbReference>
<evidence type="ECO:0008006" key="3">
    <source>
        <dbReference type="Google" id="ProtNLM"/>
    </source>
</evidence>
<dbReference type="AlphaFoldDB" id="A0A840NEJ4"/>
<dbReference type="InterPro" id="IPR029063">
    <property type="entry name" value="SAM-dependent_MTases_sf"/>
</dbReference>
<proteinExistence type="predicted"/>
<reference evidence="1 2" key="1">
    <citation type="submission" date="2020-08" db="EMBL/GenBank/DDBJ databases">
        <title>Sequencing the genomes of 1000 actinobacteria strains.</title>
        <authorList>
            <person name="Klenk H.-P."/>
        </authorList>
    </citation>
    <scope>NUCLEOTIDE SEQUENCE [LARGE SCALE GENOMIC DNA]</scope>
    <source>
        <strain evidence="1 2">DSM 45582</strain>
    </source>
</reference>
<keyword evidence="2" id="KW-1185">Reference proteome</keyword>
<organism evidence="1 2">
    <name type="scientific">Saccharopolyspora gloriosae</name>
    <dbReference type="NCBI Taxonomy" id="455344"/>
    <lineage>
        <taxon>Bacteria</taxon>
        <taxon>Bacillati</taxon>
        <taxon>Actinomycetota</taxon>
        <taxon>Actinomycetes</taxon>
        <taxon>Pseudonocardiales</taxon>
        <taxon>Pseudonocardiaceae</taxon>
        <taxon>Saccharopolyspora</taxon>
    </lineage>
</organism>
<dbReference type="RefSeq" id="WP_184478361.1">
    <property type="nucleotide sequence ID" value="NZ_JACHIV010000001.1"/>
</dbReference>
<evidence type="ECO:0000313" key="1">
    <source>
        <dbReference type="EMBL" id="MBB5068703.1"/>
    </source>
</evidence>
<comment type="caution">
    <text evidence="1">The sequence shown here is derived from an EMBL/GenBank/DDBJ whole genome shotgun (WGS) entry which is preliminary data.</text>
</comment>
<dbReference type="SUPFAM" id="SSF53335">
    <property type="entry name" value="S-adenosyl-L-methionine-dependent methyltransferases"/>
    <property type="match status" value="1"/>
</dbReference>
<gene>
    <name evidence="1" type="ORF">BJ969_001791</name>
</gene>
<dbReference type="InterPro" id="IPR006764">
    <property type="entry name" value="SAM_dep_MeTrfase_SAV2177_type"/>
</dbReference>